<protein>
    <recommendedName>
        <fullName evidence="3">Ubiquitin-like protease family profile domain-containing protein</fullName>
    </recommendedName>
</protein>
<dbReference type="AlphaFoldDB" id="A0A2G3A417"/>
<dbReference type="PANTHER" id="PTHR31470:SF46">
    <property type="entry name" value="ULP1 PROTEASE FAMILY, C-TERMINAL CATALYTIC DOMAIN CONTAINING PROTEIN"/>
    <property type="match status" value="1"/>
</dbReference>
<proteinExistence type="predicted"/>
<dbReference type="Proteomes" id="UP000222542">
    <property type="component" value="Unassembled WGS sequence"/>
</dbReference>
<organism evidence="1 2">
    <name type="scientific">Capsicum annuum</name>
    <name type="common">Capsicum pepper</name>
    <dbReference type="NCBI Taxonomy" id="4072"/>
    <lineage>
        <taxon>Eukaryota</taxon>
        <taxon>Viridiplantae</taxon>
        <taxon>Streptophyta</taxon>
        <taxon>Embryophyta</taxon>
        <taxon>Tracheophyta</taxon>
        <taxon>Spermatophyta</taxon>
        <taxon>Magnoliopsida</taxon>
        <taxon>eudicotyledons</taxon>
        <taxon>Gunneridae</taxon>
        <taxon>Pentapetalae</taxon>
        <taxon>asterids</taxon>
        <taxon>lamiids</taxon>
        <taxon>Solanales</taxon>
        <taxon>Solanaceae</taxon>
        <taxon>Solanoideae</taxon>
        <taxon>Capsiceae</taxon>
        <taxon>Capsicum</taxon>
    </lineage>
</organism>
<gene>
    <name evidence="1" type="ORF">T459_04097</name>
</gene>
<evidence type="ECO:0000313" key="2">
    <source>
        <dbReference type="Proteomes" id="UP000222542"/>
    </source>
</evidence>
<accession>A0A2G3A417</accession>
<evidence type="ECO:0008006" key="3">
    <source>
        <dbReference type="Google" id="ProtNLM"/>
    </source>
</evidence>
<dbReference type="PANTHER" id="PTHR31470">
    <property type="entry name" value="CYSTEINE PROTEINASES SUPERFAMILY PROTEIN-RELATED-RELATED"/>
    <property type="match status" value="1"/>
</dbReference>
<keyword evidence="2" id="KW-1185">Reference proteome</keyword>
<comment type="caution">
    <text evidence="1">The sequence shown here is derived from an EMBL/GenBank/DDBJ whole genome shotgun (WGS) entry which is preliminary data.</text>
</comment>
<reference evidence="1 2" key="2">
    <citation type="journal article" date="2017" name="Genome Biol.">
        <title>New reference genome sequences of hot pepper reveal the massive evolution of plant disease-resistance genes by retroduplication.</title>
        <authorList>
            <person name="Kim S."/>
            <person name="Park J."/>
            <person name="Yeom S.I."/>
            <person name="Kim Y.M."/>
            <person name="Seo E."/>
            <person name="Kim K.T."/>
            <person name="Kim M.S."/>
            <person name="Lee J.M."/>
            <person name="Cheong K."/>
            <person name="Shin H.S."/>
            <person name="Kim S.B."/>
            <person name="Han K."/>
            <person name="Lee J."/>
            <person name="Park M."/>
            <person name="Lee H.A."/>
            <person name="Lee H.Y."/>
            <person name="Lee Y."/>
            <person name="Oh S."/>
            <person name="Lee J.H."/>
            <person name="Choi E."/>
            <person name="Choi E."/>
            <person name="Lee S.E."/>
            <person name="Jeon J."/>
            <person name="Kim H."/>
            <person name="Choi G."/>
            <person name="Song H."/>
            <person name="Lee J."/>
            <person name="Lee S.C."/>
            <person name="Kwon J.K."/>
            <person name="Lee H.Y."/>
            <person name="Koo N."/>
            <person name="Hong Y."/>
            <person name="Kim R.W."/>
            <person name="Kang W.H."/>
            <person name="Huh J.H."/>
            <person name="Kang B.C."/>
            <person name="Yang T.J."/>
            <person name="Lee Y.H."/>
            <person name="Bennetzen J.L."/>
            <person name="Choi D."/>
        </authorList>
    </citation>
    <scope>NUCLEOTIDE SEQUENCE [LARGE SCALE GENOMIC DNA]</scope>
    <source>
        <strain evidence="2">cv. CM334</strain>
    </source>
</reference>
<dbReference type="Gramene" id="PHT88984">
    <property type="protein sequence ID" value="PHT88984"/>
    <property type="gene ID" value="T459_04097"/>
</dbReference>
<name>A0A2G3A417_CAPAN</name>
<evidence type="ECO:0000313" key="1">
    <source>
        <dbReference type="EMBL" id="PHT88984.1"/>
    </source>
</evidence>
<dbReference type="EMBL" id="AYRZ02000002">
    <property type="protein sequence ID" value="PHT88984.1"/>
    <property type="molecule type" value="Genomic_DNA"/>
</dbReference>
<sequence>MMPFFLTLRSVQTLLDPKVIDRINKELFGPTTIPRKIVLEGGHVVDDGSGSGAAVGANDALLTVFETTNHYDYDHTGYIDFASSSECLACKYQDFKTKHNGVINTINALTAFVNEMTSKRGTIPSKRISYPYTPLEIKVDVTVEATAEQHNITVDNPSTASIEEEKWSLFCQQQLKISQNEEFLINIIKGFSIPDGLPWHLVNEVYISINYGDEFHWVLAVVVLKERRI</sequence>
<reference evidence="1 2" key="1">
    <citation type="journal article" date="2014" name="Nat. Genet.">
        <title>Genome sequence of the hot pepper provides insights into the evolution of pungency in Capsicum species.</title>
        <authorList>
            <person name="Kim S."/>
            <person name="Park M."/>
            <person name="Yeom S.I."/>
            <person name="Kim Y.M."/>
            <person name="Lee J.M."/>
            <person name="Lee H.A."/>
            <person name="Seo E."/>
            <person name="Choi J."/>
            <person name="Cheong K."/>
            <person name="Kim K.T."/>
            <person name="Jung K."/>
            <person name="Lee G.W."/>
            <person name="Oh S.K."/>
            <person name="Bae C."/>
            <person name="Kim S.B."/>
            <person name="Lee H.Y."/>
            <person name="Kim S.Y."/>
            <person name="Kim M.S."/>
            <person name="Kang B.C."/>
            <person name="Jo Y.D."/>
            <person name="Yang H.B."/>
            <person name="Jeong H.J."/>
            <person name="Kang W.H."/>
            <person name="Kwon J.K."/>
            <person name="Shin C."/>
            <person name="Lim J.Y."/>
            <person name="Park J.H."/>
            <person name="Huh J.H."/>
            <person name="Kim J.S."/>
            <person name="Kim B.D."/>
            <person name="Cohen O."/>
            <person name="Paran I."/>
            <person name="Suh M.C."/>
            <person name="Lee S.B."/>
            <person name="Kim Y.K."/>
            <person name="Shin Y."/>
            <person name="Noh S.J."/>
            <person name="Park J."/>
            <person name="Seo Y.S."/>
            <person name="Kwon S.Y."/>
            <person name="Kim H.A."/>
            <person name="Park J.M."/>
            <person name="Kim H.J."/>
            <person name="Choi S.B."/>
            <person name="Bosland P.W."/>
            <person name="Reeves G."/>
            <person name="Jo S.H."/>
            <person name="Lee B.W."/>
            <person name="Cho H.T."/>
            <person name="Choi H.S."/>
            <person name="Lee M.S."/>
            <person name="Yu Y."/>
            <person name="Do Choi Y."/>
            <person name="Park B.S."/>
            <person name="van Deynze A."/>
            <person name="Ashrafi H."/>
            <person name="Hill T."/>
            <person name="Kim W.T."/>
            <person name="Pai H.S."/>
            <person name="Ahn H.K."/>
            <person name="Yeam I."/>
            <person name="Giovannoni J.J."/>
            <person name="Rose J.K."/>
            <person name="Sorensen I."/>
            <person name="Lee S.J."/>
            <person name="Kim R.W."/>
            <person name="Choi I.Y."/>
            <person name="Choi B.S."/>
            <person name="Lim J.S."/>
            <person name="Lee Y.H."/>
            <person name="Choi D."/>
        </authorList>
    </citation>
    <scope>NUCLEOTIDE SEQUENCE [LARGE SCALE GENOMIC DNA]</scope>
    <source>
        <strain evidence="2">cv. CM334</strain>
    </source>
</reference>